<gene>
    <name evidence="2" type="ORF">HDIA_4337</name>
</gene>
<evidence type="ECO:0000313" key="2">
    <source>
        <dbReference type="EMBL" id="SON57878.1"/>
    </source>
</evidence>
<keyword evidence="3" id="KW-1185">Reference proteome</keyword>
<dbReference type="Pfam" id="PF08570">
    <property type="entry name" value="DUF1761"/>
    <property type="match status" value="1"/>
</dbReference>
<feature type="transmembrane region" description="Helical" evidence="1">
    <location>
        <begin position="79"/>
        <end position="103"/>
    </location>
</feature>
<keyword evidence="1" id="KW-1133">Transmembrane helix</keyword>
<feature type="transmembrane region" description="Helical" evidence="1">
    <location>
        <begin position="6"/>
        <end position="31"/>
    </location>
</feature>
<organism evidence="2 3">
    <name type="scientific">Hartmannibacter diazotrophicus</name>
    <dbReference type="NCBI Taxonomy" id="1482074"/>
    <lineage>
        <taxon>Bacteria</taxon>
        <taxon>Pseudomonadati</taxon>
        <taxon>Pseudomonadota</taxon>
        <taxon>Alphaproteobacteria</taxon>
        <taxon>Hyphomicrobiales</taxon>
        <taxon>Pleomorphomonadaceae</taxon>
        <taxon>Hartmannibacter</taxon>
    </lineage>
</organism>
<evidence type="ECO:0000313" key="3">
    <source>
        <dbReference type="Proteomes" id="UP000223606"/>
    </source>
</evidence>
<sequence length="134" mass="13992">MDFTGISYLAVVLAAVAGFAVGALWYGLLFGRAWMTALGKSREDLGGGARPFVTSIIANLVMAWLLAGLIGHIGPVDPVSGLITAFFVWLAFIATTMTVNYAFQGARPALLLIDAGHWLAVLLVMGLVIGLVGA</sequence>
<dbReference type="RefSeq" id="WP_099558072.1">
    <property type="nucleotide sequence ID" value="NZ_LT960614.1"/>
</dbReference>
<reference evidence="3" key="1">
    <citation type="submission" date="2017-09" db="EMBL/GenBank/DDBJ databases">
        <title>Genome sequence of Nannocystis excedens DSM 71.</title>
        <authorList>
            <person name="Blom J."/>
        </authorList>
    </citation>
    <scope>NUCLEOTIDE SEQUENCE [LARGE SCALE GENOMIC DNA]</scope>
    <source>
        <strain evidence="3">type strain: E19</strain>
    </source>
</reference>
<dbReference type="AlphaFoldDB" id="A0A2C9DCM2"/>
<feature type="transmembrane region" description="Helical" evidence="1">
    <location>
        <begin position="52"/>
        <end position="73"/>
    </location>
</feature>
<dbReference type="KEGG" id="hdi:HDIA_4337"/>
<dbReference type="Proteomes" id="UP000223606">
    <property type="component" value="Chromosome 1"/>
</dbReference>
<proteinExistence type="predicted"/>
<protein>
    <recommendedName>
        <fullName evidence="4">DUF1761 domain-containing protein</fullName>
    </recommendedName>
</protein>
<keyword evidence="1" id="KW-0812">Transmembrane</keyword>
<dbReference type="OrthoDB" id="344736at2"/>
<accession>A0A2C9DCM2</accession>
<dbReference type="InterPro" id="IPR013879">
    <property type="entry name" value="DUF1761"/>
</dbReference>
<name>A0A2C9DCM2_9HYPH</name>
<feature type="transmembrane region" description="Helical" evidence="1">
    <location>
        <begin position="110"/>
        <end position="132"/>
    </location>
</feature>
<evidence type="ECO:0008006" key="4">
    <source>
        <dbReference type="Google" id="ProtNLM"/>
    </source>
</evidence>
<evidence type="ECO:0000256" key="1">
    <source>
        <dbReference type="SAM" id="Phobius"/>
    </source>
</evidence>
<keyword evidence="1" id="KW-0472">Membrane</keyword>
<dbReference type="EMBL" id="LT960614">
    <property type="protein sequence ID" value="SON57878.1"/>
    <property type="molecule type" value="Genomic_DNA"/>
</dbReference>